<keyword evidence="2" id="KW-0614">Plasmid</keyword>
<dbReference type="RefSeq" id="WP_015250706.1">
    <property type="nucleotide sequence ID" value="NC_019894.1"/>
</dbReference>
<dbReference type="Proteomes" id="UP000010798">
    <property type="component" value="Plasmid pSINAC02"/>
</dbReference>
<feature type="region of interest" description="Disordered" evidence="1">
    <location>
        <begin position="1"/>
        <end position="28"/>
    </location>
</feature>
<evidence type="ECO:0000313" key="3">
    <source>
        <dbReference type="Proteomes" id="UP000010798"/>
    </source>
</evidence>
<dbReference type="KEGG" id="saci:Sinac_7614"/>
<gene>
    <name evidence="2" type="ordered locus">Sinac_7614</name>
</gene>
<sequence>MSNRQYRSAAAGLKKAMERGRSADEALEESQRFAQDGVRKFGPAFLEQLGEDFTLDGNGVVRVKGIGAWSNGSMELRWMSEAAADDGWDAATLAGFMQFWRDEAGHEPAAAVQAIVRRIESDDIRDSQAIAGLLLAEAERIELERGAS</sequence>
<evidence type="ECO:0000313" key="2">
    <source>
        <dbReference type="EMBL" id="AGA31645.1"/>
    </source>
</evidence>
<proteinExistence type="predicted"/>
<name>L0DRM1_SINAD</name>
<protein>
    <submittedName>
        <fullName evidence="2">Uncharacterized protein</fullName>
    </submittedName>
</protein>
<geneLocation type="plasmid" evidence="2 3">
    <name>pSINAC02</name>
</geneLocation>
<organism evidence="2 3">
    <name type="scientific">Singulisphaera acidiphila (strain ATCC BAA-1392 / DSM 18658 / VKM B-2454 / MOB10)</name>
    <dbReference type="NCBI Taxonomy" id="886293"/>
    <lineage>
        <taxon>Bacteria</taxon>
        <taxon>Pseudomonadati</taxon>
        <taxon>Planctomycetota</taxon>
        <taxon>Planctomycetia</taxon>
        <taxon>Isosphaerales</taxon>
        <taxon>Isosphaeraceae</taxon>
        <taxon>Singulisphaera</taxon>
    </lineage>
</organism>
<evidence type="ECO:0000256" key="1">
    <source>
        <dbReference type="SAM" id="MobiDB-lite"/>
    </source>
</evidence>
<dbReference type="EMBL" id="CP003366">
    <property type="protein sequence ID" value="AGA31645.1"/>
    <property type="molecule type" value="Genomic_DNA"/>
</dbReference>
<accession>L0DRM1</accession>
<dbReference type="HOGENOM" id="CLU_1757603_0_0_0"/>
<reference evidence="2 3" key="1">
    <citation type="submission" date="2012-02" db="EMBL/GenBank/DDBJ databases">
        <title>Complete sequence of plasmid 2 of Singulisphaera acidiphila DSM 18658.</title>
        <authorList>
            <consortium name="US DOE Joint Genome Institute (JGI-PGF)"/>
            <person name="Lucas S."/>
            <person name="Copeland A."/>
            <person name="Lapidus A."/>
            <person name="Glavina del Rio T."/>
            <person name="Dalin E."/>
            <person name="Tice H."/>
            <person name="Bruce D."/>
            <person name="Goodwin L."/>
            <person name="Pitluck S."/>
            <person name="Peters L."/>
            <person name="Ovchinnikova G."/>
            <person name="Chertkov O."/>
            <person name="Kyrpides N."/>
            <person name="Mavromatis K."/>
            <person name="Ivanova N."/>
            <person name="Brettin T."/>
            <person name="Detter J.C."/>
            <person name="Han C."/>
            <person name="Larimer F."/>
            <person name="Land M."/>
            <person name="Hauser L."/>
            <person name="Markowitz V."/>
            <person name="Cheng J.-F."/>
            <person name="Hugenholtz P."/>
            <person name="Woyke T."/>
            <person name="Wu D."/>
            <person name="Tindall B."/>
            <person name="Pomrenke H."/>
            <person name="Brambilla E."/>
            <person name="Klenk H.-P."/>
            <person name="Eisen J.A."/>
        </authorList>
    </citation>
    <scope>NUCLEOTIDE SEQUENCE [LARGE SCALE GENOMIC DNA]</scope>
    <source>
        <strain evidence="3">ATCC BAA-1392 / DSM 18658 / VKM B-2454 / MOB10</strain>
        <plasmid evidence="2 3">pSINAC02</plasmid>
    </source>
</reference>
<feature type="compositionally biased region" description="Basic and acidic residues" evidence="1">
    <location>
        <begin position="15"/>
        <end position="24"/>
    </location>
</feature>
<dbReference type="AlphaFoldDB" id="L0DRM1"/>
<keyword evidence="3" id="KW-1185">Reference proteome</keyword>